<dbReference type="Proteomes" id="UP000469558">
    <property type="component" value="Unassembled WGS sequence"/>
</dbReference>
<dbReference type="AlphaFoldDB" id="A0A8T9CRE2"/>
<dbReference type="GO" id="GO:0004312">
    <property type="term" value="F:fatty acid synthase activity"/>
    <property type="evidence" value="ECO:0007669"/>
    <property type="project" value="TreeGrafter"/>
</dbReference>
<dbReference type="EMBL" id="QGMK01000022">
    <property type="protein sequence ID" value="TVY85203.1"/>
    <property type="molecule type" value="Genomic_DNA"/>
</dbReference>
<evidence type="ECO:0000256" key="2">
    <source>
        <dbReference type="ARBA" id="ARBA00022679"/>
    </source>
</evidence>
<feature type="region of interest" description="Disordered" evidence="5">
    <location>
        <begin position="1"/>
        <end position="20"/>
    </location>
</feature>
<evidence type="ECO:0000313" key="8">
    <source>
        <dbReference type="Proteomes" id="UP000469558"/>
    </source>
</evidence>
<dbReference type="InterPro" id="IPR029063">
    <property type="entry name" value="SAM-dependent_MTases_sf"/>
</dbReference>
<gene>
    <name evidence="7" type="primary">terB</name>
    <name evidence="7" type="ORF">LSUE1_G000757</name>
</gene>
<dbReference type="Pfam" id="PF08659">
    <property type="entry name" value="KR"/>
    <property type="match status" value="1"/>
</dbReference>
<feature type="domain" description="PKS/mFAS DH" evidence="6">
    <location>
        <begin position="61"/>
        <end position="353"/>
    </location>
</feature>
<dbReference type="Pfam" id="PF14765">
    <property type="entry name" value="PS-DH"/>
    <property type="match status" value="1"/>
</dbReference>
<accession>A0A8T9CRE2</accession>
<comment type="caution">
    <text evidence="7">The sequence shown here is derived from an EMBL/GenBank/DDBJ whole genome shotgun (WGS) entry which is preliminary data.</text>
</comment>
<dbReference type="GO" id="GO:0008168">
    <property type="term" value="F:methyltransferase activity"/>
    <property type="evidence" value="ECO:0007669"/>
    <property type="project" value="UniProtKB-KW"/>
</dbReference>
<keyword evidence="1" id="KW-0489">Methyltransferase</keyword>
<keyword evidence="3" id="KW-0511">Multifunctional enzyme</keyword>
<dbReference type="GO" id="GO:0006633">
    <property type="term" value="P:fatty acid biosynthetic process"/>
    <property type="evidence" value="ECO:0007669"/>
    <property type="project" value="TreeGrafter"/>
</dbReference>
<evidence type="ECO:0000259" key="6">
    <source>
        <dbReference type="PROSITE" id="PS52019"/>
    </source>
</evidence>
<name>A0A8T9CRE2_9HELO</name>
<keyword evidence="8" id="KW-1185">Reference proteome</keyword>
<dbReference type="GO" id="GO:0032259">
    <property type="term" value="P:methylation"/>
    <property type="evidence" value="ECO:0007669"/>
    <property type="project" value="UniProtKB-KW"/>
</dbReference>
<dbReference type="Gene3D" id="3.40.50.150">
    <property type="entry name" value="Vaccinia Virus protein VP39"/>
    <property type="match status" value="1"/>
</dbReference>
<evidence type="ECO:0000256" key="3">
    <source>
        <dbReference type="ARBA" id="ARBA00023268"/>
    </source>
</evidence>
<dbReference type="InterPro" id="IPR013968">
    <property type="entry name" value="PKS_KR"/>
</dbReference>
<evidence type="ECO:0000256" key="4">
    <source>
        <dbReference type="PROSITE-ProRule" id="PRU01363"/>
    </source>
</evidence>
<protein>
    <submittedName>
        <fullName evidence="7">6-hydroxymellein synthase terB</fullName>
    </submittedName>
</protein>
<reference evidence="7 8" key="1">
    <citation type="submission" date="2018-05" db="EMBL/GenBank/DDBJ databases">
        <title>Genome sequencing and assembly of the regulated plant pathogen Lachnellula willkommii and related sister species for the development of diagnostic species identification markers.</title>
        <authorList>
            <person name="Giroux E."/>
            <person name="Bilodeau G."/>
        </authorList>
    </citation>
    <scope>NUCLEOTIDE SEQUENCE [LARGE SCALE GENOMIC DNA]</scope>
    <source>
        <strain evidence="7 8">CBS 268.59</strain>
    </source>
</reference>
<dbReference type="Gene3D" id="3.10.129.110">
    <property type="entry name" value="Polyketide synthase dehydratase"/>
    <property type="match status" value="1"/>
</dbReference>
<dbReference type="SUPFAM" id="SSF51735">
    <property type="entry name" value="NAD(P)-binding Rossmann-fold domains"/>
    <property type="match status" value="1"/>
</dbReference>
<feature type="region of interest" description="C-terminal hotdog fold" evidence="4">
    <location>
        <begin position="210"/>
        <end position="353"/>
    </location>
</feature>
<evidence type="ECO:0000256" key="1">
    <source>
        <dbReference type="ARBA" id="ARBA00022603"/>
    </source>
</evidence>
<dbReference type="SUPFAM" id="SSF53335">
    <property type="entry name" value="S-adenosyl-L-methionine-dependent methyltransferases"/>
    <property type="match status" value="1"/>
</dbReference>
<keyword evidence="2" id="KW-0808">Transferase</keyword>
<dbReference type="InterPro" id="IPR020807">
    <property type="entry name" value="PKS_DH"/>
</dbReference>
<dbReference type="InterPro" id="IPR036291">
    <property type="entry name" value="NAD(P)-bd_dom_sf"/>
</dbReference>
<feature type="region of interest" description="N-terminal hotdog fold" evidence="4">
    <location>
        <begin position="61"/>
        <end position="194"/>
    </location>
</feature>
<dbReference type="SMART" id="SM00822">
    <property type="entry name" value="PKS_KR"/>
    <property type="match status" value="1"/>
</dbReference>
<proteinExistence type="predicted"/>
<dbReference type="Pfam" id="PF21089">
    <property type="entry name" value="PKS_DH_N"/>
    <property type="match status" value="1"/>
</dbReference>
<dbReference type="InterPro" id="IPR049900">
    <property type="entry name" value="PKS_mFAS_DH"/>
</dbReference>
<dbReference type="OrthoDB" id="329835at2759"/>
<dbReference type="InterPro" id="IPR042104">
    <property type="entry name" value="PKS_dehydratase_sf"/>
</dbReference>
<sequence>MTLITSKNEENSQGWKETESVNGDIDSITLEGKLLPTPQKMISWLHNKSHCTYANHDYPKHELLGSKVADTPENEPSWRNVLEIKEVAWLGDFVLLNQIVFPAAGYISMVGEAMQQLSNGLMDSYALQDFSVTSALLLNPDENVQLQTRLRQIEVAEETEEEEQDWYEFQITSYDGSRWVERCVGKVSPDGEPSLERQNSYVPYPKFPLPRDVSQNYWYTVSADAGLQYGPAFQGLDEITASVAEPRAVATISAFEDTTEYIIHPVTLDQCFQILTVAAYSGQGRNFKEAFLPTYIENLVISSGAGDMRVGGKASKVGSAGWTGDVSVVSENGLPIVFMQGCKVSAVPNGRPRADDKLLSFIEWDTDASHCNLNRALAPPHSELERTIKILGHKNPKLRILEFGNGREGTTTLVLNALKSQYGEKLYSSYTYAALSADASDKAKELFKQNNNVEVTHFDVEGSLDNQGLKAGAYDLIITTDVFSPSRDLDASLGHLKTLINPLGHLLMLEALPESGWTMLNKDHLSAPASPTTNGLKDEKFIGEVQAALVNNGFEFGPEEDSHSTGPKVIASLKKPSKHSKKITLVVPKSEHPLVDAIETTFSDNGIECEKCTFEDGLPNGQDIVSLVDFGEPYVYNFDEARFKSFTKQLSTFKGSMIWATPIAQISCENPNSSMIIGLTRTLRSEVRKDITLVEVDDTPAADTAEALLKIFQGLAHRPKSKDVDPDYEYAIIDGEIKVPRLHWTSGEEELALYGKKSATNGNTAKSLTISNGPRMPVRFRSDACYLMVGGLGGLGRSISTWMVEHGARNILFLSRSAREGPDTTPFFDELRSQGCVVSTFAGSVNELEDVAAALEETDLPIAGIMQMSAVMRDNFMSQMTFSEWETCVTPKVQGTWNLHQIVRSDELDFFLMFSSICGMGGQWGQANYNAANSFLDAFAHYRHGQDLPASVIDIGFMGGVGMAMENAALVNKLKSSGYHYLREQDLIEALTIAILNSRPGENRFLNKSQFCLGFRSTKAMESPATRTVWKKDARMVLSHQFDAFKSVTDKEVEGFLDTAYQSRSSS</sequence>
<dbReference type="InterPro" id="IPR057326">
    <property type="entry name" value="KR_dom"/>
</dbReference>
<dbReference type="Gene3D" id="3.40.50.720">
    <property type="entry name" value="NAD(P)-binding Rossmann-like Domain"/>
    <property type="match status" value="1"/>
</dbReference>
<comment type="caution">
    <text evidence="4">Lacks conserved residue(s) required for the propagation of feature annotation.</text>
</comment>
<dbReference type="PANTHER" id="PTHR43775">
    <property type="entry name" value="FATTY ACID SYNTHASE"/>
    <property type="match status" value="1"/>
</dbReference>
<dbReference type="InterPro" id="IPR049552">
    <property type="entry name" value="PKS_DH_N"/>
</dbReference>
<dbReference type="SMART" id="SM00826">
    <property type="entry name" value="PKS_DH"/>
    <property type="match status" value="1"/>
</dbReference>
<evidence type="ECO:0000313" key="7">
    <source>
        <dbReference type="EMBL" id="TVY85203.1"/>
    </source>
</evidence>
<dbReference type="GO" id="GO:0044550">
    <property type="term" value="P:secondary metabolite biosynthetic process"/>
    <property type="evidence" value="ECO:0007669"/>
    <property type="project" value="TreeGrafter"/>
</dbReference>
<dbReference type="CDD" id="cd05274">
    <property type="entry name" value="KR_FAS_SDR_x"/>
    <property type="match status" value="1"/>
</dbReference>
<dbReference type="PANTHER" id="PTHR43775:SF49">
    <property type="entry name" value="SYNTHASE, PUTATIVE (JCVI)-RELATED"/>
    <property type="match status" value="1"/>
</dbReference>
<dbReference type="PROSITE" id="PS52019">
    <property type="entry name" value="PKS_MFAS_DH"/>
    <property type="match status" value="1"/>
</dbReference>
<organism evidence="7 8">
    <name type="scientific">Lachnellula suecica</name>
    <dbReference type="NCBI Taxonomy" id="602035"/>
    <lineage>
        <taxon>Eukaryota</taxon>
        <taxon>Fungi</taxon>
        <taxon>Dikarya</taxon>
        <taxon>Ascomycota</taxon>
        <taxon>Pezizomycotina</taxon>
        <taxon>Leotiomycetes</taxon>
        <taxon>Helotiales</taxon>
        <taxon>Lachnaceae</taxon>
        <taxon>Lachnellula</taxon>
    </lineage>
</organism>
<dbReference type="InterPro" id="IPR049551">
    <property type="entry name" value="PKS_DH_C"/>
</dbReference>
<evidence type="ECO:0000256" key="5">
    <source>
        <dbReference type="SAM" id="MobiDB-lite"/>
    </source>
</evidence>
<feature type="compositionally biased region" description="Polar residues" evidence="5">
    <location>
        <begin position="1"/>
        <end position="15"/>
    </location>
</feature>
<dbReference type="InterPro" id="IPR050091">
    <property type="entry name" value="PKS_NRPS_Biosynth_Enz"/>
</dbReference>